<evidence type="ECO:0000313" key="2">
    <source>
        <dbReference type="EMBL" id="EFX02431.1"/>
    </source>
</evidence>
<dbReference type="RefSeq" id="XP_014171913.1">
    <property type="nucleotide sequence ID" value="XM_014316438.1"/>
</dbReference>
<sequence>MDFTMRGCERMGNPVYPCCQTKKHRDSTRRRRSANADILESVGLPTTGSFHDMKSLHGNTLYQVTHRRDRLCGLRTAVKSMAKAAKAAVTRSRAMARKTAKLDTPARRRYMSWTKDGLRHRGLSMHSSASSETHDQGLPKMRGGYSHSSDLAETMENELQVERAGTHAD</sequence>
<dbReference type="Proteomes" id="UP000007796">
    <property type="component" value="Unassembled WGS sequence"/>
</dbReference>
<dbReference type="EMBL" id="GL629782">
    <property type="protein sequence ID" value="EFX02431.1"/>
    <property type="molecule type" value="Genomic_DNA"/>
</dbReference>
<dbReference type="InParanoid" id="F0XIR5"/>
<gene>
    <name evidence="2" type="ORF">CMQ_2480</name>
</gene>
<proteinExistence type="predicted"/>
<name>F0XIR5_GROCL</name>
<evidence type="ECO:0000256" key="1">
    <source>
        <dbReference type="SAM" id="MobiDB-lite"/>
    </source>
</evidence>
<organism evidence="3">
    <name type="scientific">Grosmannia clavigera (strain kw1407 / UAMH 11150)</name>
    <name type="common">Blue stain fungus</name>
    <name type="synonym">Graphiocladiella clavigera</name>
    <dbReference type="NCBI Taxonomy" id="655863"/>
    <lineage>
        <taxon>Eukaryota</taxon>
        <taxon>Fungi</taxon>
        <taxon>Dikarya</taxon>
        <taxon>Ascomycota</taxon>
        <taxon>Pezizomycotina</taxon>
        <taxon>Sordariomycetes</taxon>
        <taxon>Sordariomycetidae</taxon>
        <taxon>Ophiostomatales</taxon>
        <taxon>Ophiostomataceae</taxon>
        <taxon>Leptographium</taxon>
    </lineage>
</organism>
<feature type="region of interest" description="Disordered" evidence="1">
    <location>
        <begin position="121"/>
        <end position="148"/>
    </location>
</feature>
<dbReference type="GeneID" id="25975474"/>
<protein>
    <submittedName>
        <fullName evidence="2">Uncharacterized protein</fullName>
    </submittedName>
</protein>
<accession>F0XIR5</accession>
<keyword evidence="3" id="KW-1185">Reference proteome</keyword>
<dbReference type="AlphaFoldDB" id="F0XIR5"/>
<dbReference type="HOGENOM" id="CLU_1578692_0_0_1"/>
<dbReference type="OrthoDB" id="10286427at2759"/>
<reference evidence="2 3" key="1">
    <citation type="journal article" date="2011" name="Proc. Natl. Acad. Sci. U.S.A.">
        <title>Genome and transcriptome analyses of the mountain pine beetle-fungal symbiont Grosmannia clavigera, a lodgepole pine pathogen.</title>
        <authorList>
            <person name="DiGuistini S."/>
            <person name="Wang Y."/>
            <person name="Liao N.Y."/>
            <person name="Taylor G."/>
            <person name="Tanguay P."/>
            <person name="Feau N."/>
            <person name="Henrissat B."/>
            <person name="Chan S.K."/>
            <person name="Hesse-Orce U."/>
            <person name="Alamouti S.M."/>
            <person name="Tsui C.K.M."/>
            <person name="Docking R.T."/>
            <person name="Levasseur A."/>
            <person name="Haridas S."/>
            <person name="Robertson G."/>
            <person name="Birol I."/>
            <person name="Holt R.A."/>
            <person name="Marra M.A."/>
            <person name="Hamelin R.C."/>
            <person name="Hirst M."/>
            <person name="Jones S.J.M."/>
            <person name="Bohlmann J."/>
            <person name="Breuil C."/>
        </authorList>
    </citation>
    <scope>NUCLEOTIDE SEQUENCE [LARGE SCALE GENOMIC DNA]</scope>
    <source>
        <strain evidence="3">kw1407 / UAMH 11150</strain>
    </source>
</reference>
<evidence type="ECO:0000313" key="3">
    <source>
        <dbReference type="Proteomes" id="UP000007796"/>
    </source>
</evidence>